<proteinExistence type="predicted"/>
<dbReference type="EMBL" id="VIVQ01000001">
    <property type="protein sequence ID" value="TWE11562.1"/>
    <property type="molecule type" value="Genomic_DNA"/>
</dbReference>
<feature type="transmembrane region" description="Helical" evidence="1">
    <location>
        <begin position="89"/>
        <end position="113"/>
    </location>
</feature>
<keyword evidence="1" id="KW-0472">Membrane</keyword>
<keyword evidence="3" id="KW-0328">Glycosyltransferase</keyword>
<sequence length="545" mass="58832">MPEQGGQRAVTEPRGSRRLRWESHIGAFLQRIAGGYLALVGLGVLITPVRSPSGYSAVAAAAIAVLTVAVWCWWFVARRRRTDRSPRVTGRYGLAFGVVLAAVLSAFSAVIAISQTYVVTWDAGVIRDGAAVHRLPAYLAKYFEMYSNNIPMLYIARHVRSAGAHVGLGYSGSFVVLNTACLFVTLVAVHLLVRRLTGDGPGMVAQVLTVVFVGISPWMVVGYTDVLCMPCVMVGLVLAAYAAHARRLRTQTACYFGCCIVIGVGMLLKPTAVIVLIAAAAALLATVVRRHRGRRLVIGLLVIVVGAGLCAGTEMSGSKFAIDRVGLSGQAINSSPATPLSFIAGGLLEVHSKHGTTYGGFNYSLIRHENGKTPEQVDRMSRHIIREQLEQRGVLGTVGYEWSKSRWNWGDSTFWAYHEGSDITARVIAHGPLVATVRAWNHPGGRYYHLHNSVGNGIWFGLIMISGFGLLIMTYRRDVALVALTVLGIALFTLIFQGRSRYLLPFVPAVIVLVCALPGTRVAPYARRIAARVPWNSSAGQAPTA</sequence>
<feature type="transmembrane region" description="Helical" evidence="1">
    <location>
        <begin position="174"/>
        <end position="193"/>
    </location>
</feature>
<evidence type="ECO:0000313" key="4">
    <source>
        <dbReference type="Proteomes" id="UP000318297"/>
    </source>
</evidence>
<name>A0A561E7H5_9MICO</name>
<protein>
    <submittedName>
        <fullName evidence="3">Dolichyl-phosphate-mannose-protein mannosyltransferase</fullName>
    </submittedName>
</protein>
<feature type="transmembrane region" description="Helical" evidence="1">
    <location>
        <begin position="55"/>
        <end position="77"/>
    </location>
</feature>
<dbReference type="AlphaFoldDB" id="A0A561E7H5"/>
<keyword evidence="3" id="KW-0808">Transferase</keyword>
<feature type="transmembrane region" description="Helical" evidence="1">
    <location>
        <begin position="479"/>
        <end position="496"/>
    </location>
</feature>
<feature type="transmembrane region" description="Helical" evidence="1">
    <location>
        <begin position="453"/>
        <end position="472"/>
    </location>
</feature>
<gene>
    <name evidence="3" type="ORF">BKA23_0335</name>
</gene>
<feature type="transmembrane region" description="Helical" evidence="1">
    <location>
        <begin position="273"/>
        <end position="289"/>
    </location>
</feature>
<feature type="transmembrane region" description="Helical" evidence="1">
    <location>
        <begin position="502"/>
        <end position="523"/>
    </location>
</feature>
<feature type="transmembrane region" description="Helical" evidence="1">
    <location>
        <begin position="296"/>
        <end position="315"/>
    </location>
</feature>
<evidence type="ECO:0000256" key="1">
    <source>
        <dbReference type="SAM" id="Phobius"/>
    </source>
</evidence>
<reference evidence="3 4" key="1">
    <citation type="submission" date="2019-06" db="EMBL/GenBank/DDBJ databases">
        <title>Sequencing the genomes of 1000 actinobacteria strains.</title>
        <authorList>
            <person name="Klenk H.-P."/>
        </authorList>
    </citation>
    <scope>NUCLEOTIDE SEQUENCE [LARGE SCALE GENOMIC DNA]</scope>
    <source>
        <strain evidence="3 4">DSM 19560</strain>
    </source>
</reference>
<dbReference type="Proteomes" id="UP000318297">
    <property type="component" value="Unassembled WGS sequence"/>
</dbReference>
<feature type="domain" description="Glycosyltransferase RgtA/B/C/D-like" evidence="2">
    <location>
        <begin position="176"/>
        <end position="303"/>
    </location>
</feature>
<dbReference type="InterPro" id="IPR038731">
    <property type="entry name" value="RgtA/B/C-like"/>
</dbReference>
<evidence type="ECO:0000313" key="3">
    <source>
        <dbReference type="EMBL" id="TWE11562.1"/>
    </source>
</evidence>
<keyword evidence="4" id="KW-1185">Reference proteome</keyword>
<organism evidence="3 4">
    <name type="scientific">Rudaeicoccus suwonensis</name>
    <dbReference type="NCBI Taxonomy" id="657409"/>
    <lineage>
        <taxon>Bacteria</taxon>
        <taxon>Bacillati</taxon>
        <taxon>Actinomycetota</taxon>
        <taxon>Actinomycetes</taxon>
        <taxon>Micrococcales</taxon>
        <taxon>Dermacoccaceae</taxon>
        <taxon>Rudaeicoccus</taxon>
    </lineage>
</organism>
<evidence type="ECO:0000259" key="2">
    <source>
        <dbReference type="Pfam" id="PF13231"/>
    </source>
</evidence>
<comment type="caution">
    <text evidence="3">The sequence shown here is derived from an EMBL/GenBank/DDBJ whole genome shotgun (WGS) entry which is preliminary data.</text>
</comment>
<feature type="transmembrane region" description="Helical" evidence="1">
    <location>
        <begin position="226"/>
        <end position="243"/>
    </location>
</feature>
<feature type="transmembrane region" description="Helical" evidence="1">
    <location>
        <begin position="250"/>
        <end position="267"/>
    </location>
</feature>
<keyword evidence="1" id="KW-1133">Transmembrane helix</keyword>
<keyword evidence="1" id="KW-0812">Transmembrane</keyword>
<dbReference type="GO" id="GO:0016757">
    <property type="term" value="F:glycosyltransferase activity"/>
    <property type="evidence" value="ECO:0007669"/>
    <property type="project" value="UniProtKB-KW"/>
</dbReference>
<accession>A0A561E7H5</accession>
<feature type="transmembrane region" description="Helical" evidence="1">
    <location>
        <begin position="200"/>
        <end position="220"/>
    </location>
</feature>
<feature type="transmembrane region" description="Helical" evidence="1">
    <location>
        <begin position="28"/>
        <end position="49"/>
    </location>
</feature>
<dbReference type="Pfam" id="PF13231">
    <property type="entry name" value="PMT_2"/>
    <property type="match status" value="1"/>
</dbReference>